<accession>A0ABR7EE42</accession>
<organism evidence="4 5">
    <name type="scientific">Christensenella tenuis</name>
    <dbReference type="NCBI Taxonomy" id="2763033"/>
    <lineage>
        <taxon>Bacteria</taxon>
        <taxon>Bacillati</taxon>
        <taxon>Bacillota</taxon>
        <taxon>Clostridia</taxon>
        <taxon>Christensenellales</taxon>
        <taxon>Christensenellaceae</taxon>
        <taxon>Christensenella</taxon>
    </lineage>
</organism>
<dbReference type="Pfam" id="PF01471">
    <property type="entry name" value="PG_binding_1"/>
    <property type="match status" value="2"/>
</dbReference>
<name>A0ABR7EE42_9FIRM</name>
<dbReference type="Proteomes" id="UP000606889">
    <property type="component" value="Unassembled WGS sequence"/>
</dbReference>
<dbReference type="EMBL" id="JACOON010000003">
    <property type="protein sequence ID" value="MBC5648048.1"/>
    <property type="molecule type" value="Genomic_DNA"/>
</dbReference>
<keyword evidence="1" id="KW-0175">Coiled coil</keyword>
<evidence type="ECO:0000313" key="5">
    <source>
        <dbReference type="Proteomes" id="UP000606889"/>
    </source>
</evidence>
<dbReference type="Pfam" id="PF01510">
    <property type="entry name" value="Amidase_2"/>
    <property type="match status" value="1"/>
</dbReference>
<dbReference type="Gene3D" id="3.40.80.10">
    <property type="entry name" value="Peptidoglycan recognition protein-like"/>
    <property type="match status" value="1"/>
</dbReference>
<evidence type="ECO:0000259" key="3">
    <source>
        <dbReference type="Pfam" id="PF01510"/>
    </source>
</evidence>
<feature type="domain" description="Peptidoglycan binding-like" evidence="2">
    <location>
        <begin position="330"/>
        <end position="386"/>
    </location>
</feature>
<dbReference type="SUPFAM" id="SSF55846">
    <property type="entry name" value="N-acetylmuramoyl-L-alanine amidase-like"/>
    <property type="match status" value="1"/>
</dbReference>
<dbReference type="RefSeq" id="WP_186857567.1">
    <property type="nucleotide sequence ID" value="NZ_JACOON010000003.1"/>
</dbReference>
<evidence type="ECO:0000259" key="2">
    <source>
        <dbReference type="Pfam" id="PF01471"/>
    </source>
</evidence>
<dbReference type="InterPro" id="IPR036366">
    <property type="entry name" value="PGBDSf"/>
</dbReference>
<evidence type="ECO:0000256" key="1">
    <source>
        <dbReference type="SAM" id="Coils"/>
    </source>
</evidence>
<dbReference type="InterPro" id="IPR036505">
    <property type="entry name" value="Amidase/PGRP_sf"/>
</dbReference>
<dbReference type="InterPro" id="IPR002477">
    <property type="entry name" value="Peptidoglycan-bd-like"/>
</dbReference>
<dbReference type="SUPFAM" id="SSF47090">
    <property type="entry name" value="PGBD-like"/>
    <property type="match status" value="2"/>
</dbReference>
<protein>
    <submittedName>
        <fullName evidence="4">Peptidoglycan-binding protein</fullName>
    </submittedName>
</protein>
<dbReference type="InterPro" id="IPR002502">
    <property type="entry name" value="Amidase_domain"/>
</dbReference>
<keyword evidence="5" id="KW-1185">Reference proteome</keyword>
<proteinExistence type="predicted"/>
<feature type="coiled-coil region" evidence="1">
    <location>
        <begin position="5"/>
        <end position="91"/>
    </location>
</feature>
<feature type="domain" description="Peptidoglycan binding-like" evidence="2">
    <location>
        <begin position="248"/>
        <end position="299"/>
    </location>
</feature>
<reference evidence="4 5" key="1">
    <citation type="submission" date="2020-08" db="EMBL/GenBank/DDBJ databases">
        <title>Genome public.</title>
        <authorList>
            <person name="Liu C."/>
            <person name="Sun Q."/>
        </authorList>
    </citation>
    <scope>NUCLEOTIDE SEQUENCE [LARGE SCALE GENOMIC DNA]</scope>
    <source>
        <strain evidence="4 5">NSJ-35</strain>
    </source>
</reference>
<gene>
    <name evidence="4" type="ORF">H8S18_06835</name>
</gene>
<evidence type="ECO:0000313" key="4">
    <source>
        <dbReference type="EMBL" id="MBC5648048.1"/>
    </source>
</evidence>
<dbReference type="Gene3D" id="1.10.101.10">
    <property type="entry name" value="PGBD-like superfamily/PGBD"/>
    <property type="match status" value="2"/>
</dbReference>
<dbReference type="InterPro" id="IPR036365">
    <property type="entry name" value="PGBD-like_sf"/>
</dbReference>
<comment type="caution">
    <text evidence="4">The sequence shown here is derived from an EMBL/GenBank/DDBJ whole genome shotgun (WGS) entry which is preliminary data.</text>
</comment>
<sequence>MKKAIDGLKDELDALKDRSNELERAQKGVLKVLDKEIERLKEQRDLVEETYDLKIKAIDDEIDRLRKKKEEEDLALKLQKAKDALENARINKTRRVYYADQGWVWEVDQDKINDLQEEIADIELDNSNAPTKGMNDDSVAIVALGNYEATQMPTEQKEALKRVVRDVVQHYAITDIRGHYEVAGRGYTDCPGQYFPLEEVRAYALSGNEVIEVQPDPAPVPSPATSFVLNRILKFTGDLSVQHDLIPVQRNLIALGFSCGRQGADGKFGDDTRKTVVAFQKSRDLSDDGIVGQYTCEALGGSWQPKTANPNYRFTLTKILKVTSPLIRNSDEVRAVQRTLIEFGFGVGSNGVDGIYGNDTKNAVAKFQKARGLTEDGVVGENTCKAFGGRWDGN</sequence>
<feature type="domain" description="N-acetylmuramoyl-L-alanine amidase" evidence="3">
    <location>
        <begin position="114"/>
        <end position="193"/>
    </location>
</feature>